<evidence type="ECO:0000313" key="1">
    <source>
        <dbReference type="EMBL" id="KMQ74000.1"/>
    </source>
</evidence>
<dbReference type="Proteomes" id="UP000036102">
    <property type="component" value="Unassembled WGS sequence"/>
</dbReference>
<protein>
    <submittedName>
        <fullName evidence="1">Mu-like prophage FluMu protein gp41</fullName>
    </submittedName>
</protein>
<dbReference type="InterPro" id="IPR019289">
    <property type="entry name" value="Phage_tail_E/E"/>
</dbReference>
<dbReference type="Pfam" id="PF10109">
    <property type="entry name" value="Phage_TAC_7"/>
    <property type="match status" value="1"/>
</dbReference>
<comment type="caution">
    <text evidence="1">The sequence shown here is derived from an EMBL/GenBank/DDBJ whole genome shotgun (WGS) entry which is preliminary data.</text>
</comment>
<dbReference type="STRING" id="1658765.Msub_10171"/>
<reference evidence="1 2" key="1">
    <citation type="submission" date="2015-06" db="EMBL/GenBank/DDBJ databases">
        <title>Marinobacter subterrani, a genetically tractable neutrophilic iron-oxidizing strain isolated from the Soudan Iron Mine.</title>
        <authorList>
            <person name="Bonis B.M."/>
            <person name="Gralnick J.A."/>
        </authorList>
    </citation>
    <scope>NUCLEOTIDE SEQUENCE [LARGE SCALE GENOMIC DNA]</scope>
    <source>
        <strain evidence="1 2">JG233</strain>
    </source>
</reference>
<dbReference type="RefSeq" id="WP_048494270.1">
    <property type="nucleotide sequence ID" value="NZ_LFBU01000001.1"/>
</dbReference>
<dbReference type="AlphaFoldDB" id="A0A0J7LYN2"/>
<sequence>MSNAIEAIYAASDDIDLTEEELARIEDTGDALKVALSEPLVFTASKLDGERTLEALTLPKKVKGKHLKALDKAEGEMGKSMALVAKLAGIPPHACDEMDGRDIVLCLEAMKPFLPRPPRTGRR</sequence>
<evidence type="ECO:0000313" key="2">
    <source>
        <dbReference type="Proteomes" id="UP000036102"/>
    </source>
</evidence>
<dbReference type="OrthoDB" id="7031200at2"/>
<keyword evidence="2" id="KW-1185">Reference proteome</keyword>
<gene>
    <name evidence="1" type="ORF">Msub_10171</name>
</gene>
<dbReference type="PATRIC" id="fig|1658765.3.peg.164"/>
<dbReference type="EMBL" id="LFBU01000001">
    <property type="protein sequence ID" value="KMQ74000.1"/>
    <property type="molecule type" value="Genomic_DNA"/>
</dbReference>
<proteinExistence type="predicted"/>
<accession>A0A0J7LYN2</accession>
<organism evidence="1 2">
    <name type="scientific">Marinobacter subterrani</name>
    <dbReference type="NCBI Taxonomy" id="1658765"/>
    <lineage>
        <taxon>Bacteria</taxon>
        <taxon>Pseudomonadati</taxon>
        <taxon>Pseudomonadota</taxon>
        <taxon>Gammaproteobacteria</taxon>
        <taxon>Pseudomonadales</taxon>
        <taxon>Marinobacteraceae</taxon>
        <taxon>Marinobacter</taxon>
    </lineage>
</organism>
<name>A0A0J7LYN2_9GAMM</name>